<proteinExistence type="predicted"/>
<organism evidence="2 3">
    <name type="scientific">Senna tora</name>
    <dbReference type="NCBI Taxonomy" id="362788"/>
    <lineage>
        <taxon>Eukaryota</taxon>
        <taxon>Viridiplantae</taxon>
        <taxon>Streptophyta</taxon>
        <taxon>Embryophyta</taxon>
        <taxon>Tracheophyta</taxon>
        <taxon>Spermatophyta</taxon>
        <taxon>Magnoliopsida</taxon>
        <taxon>eudicotyledons</taxon>
        <taxon>Gunneridae</taxon>
        <taxon>Pentapetalae</taxon>
        <taxon>rosids</taxon>
        <taxon>fabids</taxon>
        <taxon>Fabales</taxon>
        <taxon>Fabaceae</taxon>
        <taxon>Caesalpinioideae</taxon>
        <taxon>Cassia clade</taxon>
        <taxon>Senna</taxon>
    </lineage>
</organism>
<comment type="caution">
    <text evidence="2">The sequence shown here is derived from an EMBL/GenBank/DDBJ whole genome shotgun (WGS) entry which is preliminary data.</text>
</comment>
<gene>
    <name evidence="2" type="ORF">G2W53_021322</name>
</gene>
<reference evidence="2" key="1">
    <citation type="submission" date="2020-09" db="EMBL/GenBank/DDBJ databases">
        <title>Genome-Enabled Discovery of Anthraquinone Biosynthesis in Senna tora.</title>
        <authorList>
            <person name="Kang S.-H."/>
            <person name="Pandey R.P."/>
            <person name="Lee C.-M."/>
            <person name="Sim J.-S."/>
            <person name="Jeong J.-T."/>
            <person name="Choi B.-S."/>
            <person name="Jung M."/>
            <person name="Ginzburg D."/>
            <person name="Zhao K."/>
            <person name="Won S.Y."/>
            <person name="Oh T.-J."/>
            <person name="Yu Y."/>
            <person name="Kim N.-H."/>
            <person name="Lee O.R."/>
            <person name="Lee T.-H."/>
            <person name="Bashyal P."/>
            <person name="Kim T.-S."/>
            <person name="Lee W.-H."/>
            <person name="Kawkins C."/>
            <person name="Kim C.-K."/>
            <person name="Kim J.S."/>
            <person name="Ahn B.O."/>
            <person name="Rhee S.Y."/>
            <person name="Sohng J.K."/>
        </authorList>
    </citation>
    <scope>NUCLEOTIDE SEQUENCE</scope>
    <source>
        <tissue evidence="2">Leaf</tissue>
    </source>
</reference>
<name>A0A834TJC5_9FABA</name>
<dbReference type="AlphaFoldDB" id="A0A834TJC5"/>
<dbReference type="Proteomes" id="UP000634136">
    <property type="component" value="Unassembled WGS sequence"/>
</dbReference>
<evidence type="ECO:0000313" key="3">
    <source>
        <dbReference type="Proteomes" id="UP000634136"/>
    </source>
</evidence>
<protein>
    <submittedName>
        <fullName evidence="2">Uncharacterized protein</fullName>
    </submittedName>
</protein>
<sequence length="292" mass="31691">MEQRKRNTGRIPPSPRMQFEYFLRSLLGLHARLHLQHQTQLRNRPNHQHLLKHPPTRRVPTHPAHSHDLLLSIDDDDVVSSSFSITPETTPPSTALIRFFPHGTTSTTIFNAAFVACCEISSRITRVNSTNSSVFAFINLDGSAAENADFRRIVAWNRTSIAASLFSSPGEGSEGCEALEVVVRGFGGLGEEFEDVVGVDGGFGGGDALDAGGGVECAPRLDETAESVVRGEIRVGRNGLFGDRAGDSGAECDGVFHELQRNGAEEMGRYFDCILVVHCCVEEGDGNMVVIL</sequence>
<feature type="compositionally biased region" description="Basic residues" evidence="1">
    <location>
        <begin position="44"/>
        <end position="60"/>
    </location>
</feature>
<feature type="region of interest" description="Disordered" evidence="1">
    <location>
        <begin position="44"/>
        <end position="63"/>
    </location>
</feature>
<dbReference type="EMBL" id="JAAIUW010000007">
    <property type="protein sequence ID" value="KAF7823178.1"/>
    <property type="molecule type" value="Genomic_DNA"/>
</dbReference>
<keyword evidence="3" id="KW-1185">Reference proteome</keyword>
<evidence type="ECO:0000313" key="2">
    <source>
        <dbReference type="EMBL" id="KAF7823178.1"/>
    </source>
</evidence>
<evidence type="ECO:0000256" key="1">
    <source>
        <dbReference type="SAM" id="MobiDB-lite"/>
    </source>
</evidence>
<accession>A0A834TJC5</accession>